<gene>
    <name evidence="1" type="ORF">CBG26857</name>
    <name evidence="1" type="ORF">CBG_26857</name>
</gene>
<evidence type="ECO:0000313" key="2">
    <source>
        <dbReference type="Proteomes" id="UP000008549"/>
    </source>
</evidence>
<dbReference type="InParanoid" id="B6II58"/>
<sequence length="27" mass="3127">MVIGRGVVFTVQKRAKGFSECFFFEKD</sequence>
<dbReference type="HOGENOM" id="CLU_3415352_0_0_1"/>
<organism evidence="1 2">
    <name type="scientific">Caenorhabditis briggsae</name>
    <dbReference type="NCBI Taxonomy" id="6238"/>
    <lineage>
        <taxon>Eukaryota</taxon>
        <taxon>Metazoa</taxon>
        <taxon>Ecdysozoa</taxon>
        <taxon>Nematoda</taxon>
        <taxon>Chromadorea</taxon>
        <taxon>Rhabditida</taxon>
        <taxon>Rhabditina</taxon>
        <taxon>Rhabditomorpha</taxon>
        <taxon>Rhabditoidea</taxon>
        <taxon>Rhabditidae</taxon>
        <taxon>Peloderinae</taxon>
        <taxon>Caenorhabditis</taxon>
    </lineage>
</organism>
<dbReference type="CTD" id="68918322"/>
<protein>
    <submittedName>
        <fullName evidence="1">Protein CBG26857</fullName>
    </submittedName>
</protein>
<reference evidence="1 2" key="2">
    <citation type="journal article" date="2011" name="PLoS Genet.">
        <title>Caenorhabditis briggsae recombinant inbred line genotypes reveal inter-strain incompatibility and the evolution of recombination.</title>
        <authorList>
            <person name="Ross J.A."/>
            <person name="Koboldt D.C."/>
            <person name="Staisch J.E."/>
            <person name="Chamberlin H.M."/>
            <person name="Gupta B.P."/>
            <person name="Miller R.D."/>
            <person name="Baird S.E."/>
            <person name="Haag E.S."/>
        </authorList>
    </citation>
    <scope>NUCLEOTIDE SEQUENCE [LARGE SCALE GENOMIC DNA]</scope>
    <source>
        <strain evidence="1 2">AF16</strain>
    </source>
</reference>
<keyword evidence="2" id="KW-1185">Reference proteome</keyword>
<dbReference type="GeneID" id="68918322"/>
<dbReference type="KEGG" id="cbr:CBG_26857"/>
<name>B6II58_CAEBR</name>
<proteinExistence type="predicted"/>
<accession>B6II58</accession>
<reference evidence="1 2" key="1">
    <citation type="journal article" date="2003" name="PLoS Biol.">
        <title>The genome sequence of Caenorhabditis briggsae: a platform for comparative genomics.</title>
        <authorList>
            <person name="Stein L.D."/>
            <person name="Bao Z."/>
            <person name="Blasiar D."/>
            <person name="Blumenthal T."/>
            <person name="Brent M.R."/>
            <person name="Chen N."/>
            <person name="Chinwalla A."/>
            <person name="Clarke L."/>
            <person name="Clee C."/>
            <person name="Coghlan A."/>
            <person name="Coulson A."/>
            <person name="D'Eustachio P."/>
            <person name="Fitch D.H."/>
            <person name="Fulton L.A."/>
            <person name="Fulton R.E."/>
            <person name="Griffiths-Jones S."/>
            <person name="Harris T.W."/>
            <person name="Hillier L.W."/>
            <person name="Kamath R."/>
            <person name="Kuwabara P.E."/>
            <person name="Mardis E.R."/>
            <person name="Marra M.A."/>
            <person name="Miner T.L."/>
            <person name="Minx P."/>
            <person name="Mullikin J.C."/>
            <person name="Plumb R.W."/>
            <person name="Rogers J."/>
            <person name="Schein J.E."/>
            <person name="Sohrmann M."/>
            <person name="Spieth J."/>
            <person name="Stajich J.E."/>
            <person name="Wei C."/>
            <person name="Willey D."/>
            <person name="Wilson R.K."/>
            <person name="Durbin R."/>
            <person name="Waterston R.H."/>
        </authorList>
    </citation>
    <scope>NUCLEOTIDE SEQUENCE [LARGE SCALE GENOMIC DNA]</scope>
    <source>
        <strain evidence="1 2">AF16</strain>
    </source>
</reference>
<dbReference type="RefSeq" id="XP_045099151.1">
    <property type="nucleotide sequence ID" value="XM_045236438.1"/>
</dbReference>
<dbReference type="Proteomes" id="UP000008549">
    <property type="component" value="Unassembled WGS sequence"/>
</dbReference>
<evidence type="ECO:0000313" key="1">
    <source>
        <dbReference type="EMBL" id="CAR99588.1"/>
    </source>
</evidence>
<dbReference type="AlphaFoldDB" id="B6II58"/>
<dbReference type="EMBL" id="HE600908">
    <property type="protein sequence ID" value="CAR99588.1"/>
    <property type="molecule type" value="Genomic_DNA"/>
</dbReference>